<dbReference type="GO" id="GO:0071949">
    <property type="term" value="F:FAD binding"/>
    <property type="evidence" value="ECO:0007669"/>
    <property type="project" value="InterPro"/>
</dbReference>
<evidence type="ECO:0000256" key="4">
    <source>
        <dbReference type="ARBA" id="ARBA00011802"/>
    </source>
</evidence>
<evidence type="ECO:0000256" key="2">
    <source>
        <dbReference type="ARBA" id="ARBA00004367"/>
    </source>
</evidence>
<keyword evidence="13" id="KW-1015">Disulfide bond</keyword>
<comment type="similarity">
    <text evidence="3">Belongs to the EROs family.</text>
</comment>
<dbReference type="SUPFAM" id="SSF110019">
    <property type="entry name" value="ERO1-like"/>
    <property type="match status" value="1"/>
</dbReference>
<keyword evidence="15" id="KW-0676">Redox-active center</keyword>
<evidence type="ECO:0000256" key="14">
    <source>
        <dbReference type="ARBA" id="ARBA00023180"/>
    </source>
</evidence>
<evidence type="ECO:0000313" key="16">
    <source>
        <dbReference type="EMBL" id="KYP46498.1"/>
    </source>
</evidence>
<dbReference type="InterPro" id="IPR037192">
    <property type="entry name" value="ERO1-like_sf"/>
</dbReference>
<dbReference type="GO" id="GO:0034975">
    <property type="term" value="P:protein folding in endoplasmic reticulum"/>
    <property type="evidence" value="ECO:0007669"/>
    <property type="project" value="InterPro"/>
</dbReference>
<evidence type="ECO:0000256" key="3">
    <source>
        <dbReference type="ARBA" id="ARBA00008277"/>
    </source>
</evidence>
<keyword evidence="11" id="KW-0560">Oxidoreductase</keyword>
<comment type="subcellular location">
    <subcellularLocation>
        <location evidence="2">Endoplasmic reticulum membrane</location>
        <topology evidence="2">Peripheral membrane protein</topology>
        <orientation evidence="2">Lumenal side</orientation>
    </subcellularLocation>
</comment>
<evidence type="ECO:0000256" key="7">
    <source>
        <dbReference type="ARBA" id="ARBA00022729"/>
    </source>
</evidence>
<keyword evidence="9" id="KW-0274">FAD</keyword>
<evidence type="ECO:0000256" key="11">
    <source>
        <dbReference type="ARBA" id="ARBA00023002"/>
    </source>
</evidence>
<keyword evidence="12" id="KW-0472">Membrane</keyword>
<dbReference type="InterPro" id="IPR007266">
    <property type="entry name" value="Ero1"/>
</dbReference>
<evidence type="ECO:0000256" key="15">
    <source>
        <dbReference type="ARBA" id="ARBA00023284"/>
    </source>
</evidence>
<accession>A0A151RVA3</accession>
<keyword evidence="7" id="KW-0732">Signal</keyword>
<protein>
    <submittedName>
        <fullName evidence="16">Endoplasmic oxidoreductin-2</fullName>
    </submittedName>
</protein>
<dbReference type="GO" id="GO:0015035">
    <property type="term" value="F:protein-disulfide reductase activity"/>
    <property type="evidence" value="ECO:0007669"/>
    <property type="project" value="InterPro"/>
</dbReference>
<dbReference type="PANTHER" id="PTHR12613">
    <property type="entry name" value="ERO1-RELATED"/>
    <property type="match status" value="1"/>
</dbReference>
<name>A0A151RVA3_CAJCA</name>
<dbReference type="PANTHER" id="PTHR12613:SF0">
    <property type="entry name" value="ERO1-LIKE PROTEIN"/>
    <property type="match status" value="1"/>
</dbReference>
<evidence type="ECO:0000256" key="6">
    <source>
        <dbReference type="ARBA" id="ARBA00022630"/>
    </source>
</evidence>
<dbReference type="AlphaFoldDB" id="A0A151RVA3"/>
<dbReference type="Proteomes" id="UP000075243">
    <property type="component" value="Unassembled WGS sequence"/>
</dbReference>
<organism evidence="16 17">
    <name type="scientific">Cajanus cajan</name>
    <name type="common">Pigeon pea</name>
    <name type="synonym">Cajanus indicus</name>
    <dbReference type="NCBI Taxonomy" id="3821"/>
    <lineage>
        <taxon>Eukaryota</taxon>
        <taxon>Viridiplantae</taxon>
        <taxon>Streptophyta</taxon>
        <taxon>Embryophyta</taxon>
        <taxon>Tracheophyta</taxon>
        <taxon>Spermatophyta</taxon>
        <taxon>Magnoliopsida</taxon>
        <taxon>eudicotyledons</taxon>
        <taxon>Gunneridae</taxon>
        <taxon>Pentapetalae</taxon>
        <taxon>rosids</taxon>
        <taxon>fabids</taxon>
        <taxon>Fabales</taxon>
        <taxon>Fabaceae</taxon>
        <taxon>Papilionoideae</taxon>
        <taxon>50 kb inversion clade</taxon>
        <taxon>NPAAA clade</taxon>
        <taxon>indigoferoid/millettioid clade</taxon>
        <taxon>Phaseoleae</taxon>
        <taxon>Cajanus</taxon>
    </lineage>
</organism>
<evidence type="ECO:0000256" key="12">
    <source>
        <dbReference type="ARBA" id="ARBA00023136"/>
    </source>
</evidence>
<keyword evidence="8" id="KW-0256">Endoplasmic reticulum</keyword>
<proteinExistence type="inferred from homology"/>
<evidence type="ECO:0000256" key="5">
    <source>
        <dbReference type="ARBA" id="ARBA00022448"/>
    </source>
</evidence>
<keyword evidence="10" id="KW-0249">Electron transport</keyword>
<dbReference type="STRING" id="3821.A0A151RVA3"/>
<sequence>MVEDCCCSYETVDSFNEAYYEMTCVNIHITFDYLLDEATNLWGQNLTLMYDRVLKYPGRVTNLYFTFLFVLRAVTKVSINYYLEQAEYVTVNPNKDMQLQWNEVIALTNLLNQLSDYLLLKESWKDNFLLIQN</sequence>
<comment type="subunit">
    <text evidence="4">May function both as a monomer and a homodimer.</text>
</comment>
<reference evidence="16" key="1">
    <citation type="journal article" date="2012" name="Nat. Biotechnol.">
        <title>Draft genome sequence of pigeonpea (Cajanus cajan), an orphan legume crop of resource-poor farmers.</title>
        <authorList>
            <person name="Varshney R.K."/>
            <person name="Chen W."/>
            <person name="Li Y."/>
            <person name="Bharti A.K."/>
            <person name="Saxena R.K."/>
            <person name="Schlueter J.A."/>
            <person name="Donoghue M.T."/>
            <person name="Azam S."/>
            <person name="Fan G."/>
            <person name="Whaley A.M."/>
            <person name="Farmer A.D."/>
            <person name="Sheridan J."/>
            <person name="Iwata A."/>
            <person name="Tuteja R."/>
            <person name="Penmetsa R.V."/>
            <person name="Wu W."/>
            <person name="Upadhyaya H.D."/>
            <person name="Yang S.P."/>
            <person name="Shah T."/>
            <person name="Saxena K.B."/>
            <person name="Michael T."/>
            <person name="McCombie W.R."/>
            <person name="Yang B."/>
            <person name="Zhang G."/>
            <person name="Yang H."/>
            <person name="Wang J."/>
            <person name="Spillane C."/>
            <person name="Cook D.R."/>
            <person name="May G.D."/>
            <person name="Xu X."/>
            <person name="Jackson S.A."/>
        </authorList>
    </citation>
    <scope>NUCLEOTIDE SEQUENCE [LARGE SCALE GENOMIC DNA]</scope>
</reference>
<evidence type="ECO:0000256" key="13">
    <source>
        <dbReference type="ARBA" id="ARBA00023157"/>
    </source>
</evidence>
<evidence type="ECO:0000256" key="1">
    <source>
        <dbReference type="ARBA" id="ARBA00001974"/>
    </source>
</evidence>
<evidence type="ECO:0000256" key="8">
    <source>
        <dbReference type="ARBA" id="ARBA00022824"/>
    </source>
</evidence>
<evidence type="ECO:0000256" key="9">
    <source>
        <dbReference type="ARBA" id="ARBA00022827"/>
    </source>
</evidence>
<evidence type="ECO:0000256" key="10">
    <source>
        <dbReference type="ARBA" id="ARBA00022982"/>
    </source>
</evidence>
<keyword evidence="6" id="KW-0285">Flavoprotein</keyword>
<comment type="cofactor">
    <cofactor evidence="1">
        <name>FAD</name>
        <dbReference type="ChEBI" id="CHEBI:57692"/>
    </cofactor>
</comment>
<evidence type="ECO:0000313" key="17">
    <source>
        <dbReference type="Proteomes" id="UP000075243"/>
    </source>
</evidence>
<dbReference type="EMBL" id="KQ483556">
    <property type="protein sequence ID" value="KYP46498.1"/>
    <property type="molecule type" value="Genomic_DNA"/>
</dbReference>
<gene>
    <name evidence="16" type="ORF">KK1_031903</name>
</gene>
<dbReference type="GO" id="GO:0005789">
    <property type="term" value="C:endoplasmic reticulum membrane"/>
    <property type="evidence" value="ECO:0007669"/>
    <property type="project" value="UniProtKB-SubCell"/>
</dbReference>
<dbReference type="GO" id="GO:0016972">
    <property type="term" value="F:thiol oxidase activity"/>
    <property type="evidence" value="ECO:0007669"/>
    <property type="project" value="InterPro"/>
</dbReference>
<dbReference type="Gramene" id="C.cajan_34766.t">
    <property type="protein sequence ID" value="C.cajan_34766.t"/>
    <property type="gene ID" value="C.cajan_34766"/>
</dbReference>
<keyword evidence="5" id="KW-0813">Transport</keyword>
<dbReference type="Pfam" id="PF04137">
    <property type="entry name" value="ERO1"/>
    <property type="match status" value="1"/>
</dbReference>
<keyword evidence="17" id="KW-1185">Reference proteome</keyword>
<keyword evidence="14" id="KW-0325">Glycoprotein</keyword>